<dbReference type="Proteomes" id="UP000593758">
    <property type="component" value="Chromosome"/>
</dbReference>
<evidence type="ECO:0000313" key="4">
    <source>
        <dbReference type="EMBL" id="QOR71078.1"/>
    </source>
</evidence>
<feature type="domain" description="Response regulatory" evidence="3">
    <location>
        <begin position="9"/>
        <end position="129"/>
    </location>
</feature>
<dbReference type="RefSeq" id="WP_193497747.1">
    <property type="nucleotide sequence ID" value="NZ_CP063169.1"/>
</dbReference>
<dbReference type="Pfam" id="PF00072">
    <property type="entry name" value="Response_reg"/>
    <property type="match status" value="1"/>
</dbReference>
<reference evidence="4 5" key="1">
    <citation type="submission" date="2020-10" db="EMBL/GenBank/DDBJ databases">
        <title>Haloactinobacterium sp. RN3S43, a bacterium isolated from saline soil.</title>
        <authorList>
            <person name="Sun J.-Q."/>
        </authorList>
    </citation>
    <scope>NUCLEOTIDE SEQUENCE [LARGE SCALE GENOMIC DNA]</scope>
    <source>
        <strain evidence="4 5">RN3S43</strain>
    </source>
</reference>
<keyword evidence="5" id="KW-1185">Reference proteome</keyword>
<dbReference type="InterPro" id="IPR011006">
    <property type="entry name" value="CheY-like_superfamily"/>
</dbReference>
<evidence type="ECO:0000256" key="1">
    <source>
        <dbReference type="ARBA" id="ARBA00023125"/>
    </source>
</evidence>
<dbReference type="SMART" id="SM00448">
    <property type="entry name" value="REC"/>
    <property type="match status" value="1"/>
</dbReference>
<dbReference type="Gene3D" id="3.40.50.2300">
    <property type="match status" value="1"/>
</dbReference>
<gene>
    <name evidence="4" type="ORF">IM660_01820</name>
</gene>
<dbReference type="InterPro" id="IPR016032">
    <property type="entry name" value="Sig_transdc_resp-reg_C-effctor"/>
</dbReference>
<sequence>MSQKERTYQVAIVEDHLLQRKRIEELMRSQDEFEVVFSGETAPAFMSWLNDASIDESPDVLILDLMVERQPSVDVDLVKTLLAAGYRIVVLSALASPPLVRSIVRAGVSTILGKRDTEADIVDAIRATVRGEQWVTAELAAVIAGDPDRPKLSIQEERALVLYATGLSLDEVASEMNLQRYTARQYINRVKSKYEAAGIPARTRLDLGRIAWNDGYVDPILKPLEPQ</sequence>
<dbReference type="GO" id="GO:0003677">
    <property type="term" value="F:DNA binding"/>
    <property type="evidence" value="ECO:0007669"/>
    <property type="project" value="UniProtKB-KW"/>
</dbReference>
<keyword evidence="1" id="KW-0238">DNA-binding</keyword>
<evidence type="ECO:0000256" key="2">
    <source>
        <dbReference type="PROSITE-ProRule" id="PRU00169"/>
    </source>
</evidence>
<dbReference type="KEGG" id="halt:IM660_01820"/>
<dbReference type="PANTHER" id="PTHR43214">
    <property type="entry name" value="TWO-COMPONENT RESPONSE REGULATOR"/>
    <property type="match status" value="1"/>
</dbReference>
<dbReference type="GO" id="GO:0006355">
    <property type="term" value="P:regulation of DNA-templated transcription"/>
    <property type="evidence" value="ECO:0007669"/>
    <property type="project" value="InterPro"/>
</dbReference>
<dbReference type="InterPro" id="IPR001789">
    <property type="entry name" value="Sig_transdc_resp-reg_receiver"/>
</dbReference>
<dbReference type="AlphaFoldDB" id="A0A7M1SU28"/>
<name>A0A7M1SU28_9MICO</name>
<evidence type="ECO:0000313" key="5">
    <source>
        <dbReference type="Proteomes" id="UP000593758"/>
    </source>
</evidence>
<dbReference type="InterPro" id="IPR039420">
    <property type="entry name" value="WalR-like"/>
</dbReference>
<feature type="modified residue" description="4-aspartylphosphate" evidence="2">
    <location>
        <position position="64"/>
    </location>
</feature>
<dbReference type="PROSITE" id="PS50110">
    <property type="entry name" value="RESPONSE_REGULATORY"/>
    <property type="match status" value="1"/>
</dbReference>
<dbReference type="SUPFAM" id="SSF46894">
    <property type="entry name" value="C-terminal effector domain of the bipartite response regulators"/>
    <property type="match status" value="1"/>
</dbReference>
<dbReference type="SUPFAM" id="SSF52172">
    <property type="entry name" value="CheY-like"/>
    <property type="match status" value="1"/>
</dbReference>
<protein>
    <submittedName>
        <fullName evidence="4">Response regulator transcription factor</fullName>
    </submittedName>
</protein>
<keyword evidence="2" id="KW-0597">Phosphoprotein</keyword>
<dbReference type="Gene3D" id="1.10.10.10">
    <property type="entry name" value="Winged helix-like DNA-binding domain superfamily/Winged helix DNA-binding domain"/>
    <property type="match status" value="1"/>
</dbReference>
<accession>A0A7M1SU28</accession>
<evidence type="ECO:0000259" key="3">
    <source>
        <dbReference type="PROSITE" id="PS50110"/>
    </source>
</evidence>
<proteinExistence type="predicted"/>
<organism evidence="4 5">
    <name type="scientific">Ruania alkalisoli</name>
    <dbReference type="NCBI Taxonomy" id="2779775"/>
    <lineage>
        <taxon>Bacteria</taxon>
        <taxon>Bacillati</taxon>
        <taxon>Actinomycetota</taxon>
        <taxon>Actinomycetes</taxon>
        <taxon>Micrococcales</taxon>
        <taxon>Ruaniaceae</taxon>
        <taxon>Ruania</taxon>
    </lineage>
</organism>
<dbReference type="EMBL" id="CP063169">
    <property type="protein sequence ID" value="QOR71078.1"/>
    <property type="molecule type" value="Genomic_DNA"/>
</dbReference>
<dbReference type="InterPro" id="IPR036388">
    <property type="entry name" value="WH-like_DNA-bd_sf"/>
</dbReference>
<dbReference type="GO" id="GO:0000160">
    <property type="term" value="P:phosphorelay signal transduction system"/>
    <property type="evidence" value="ECO:0007669"/>
    <property type="project" value="InterPro"/>
</dbReference>